<name>A0A0F5JFW9_9BACT</name>
<evidence type="ECO:0000313" key="2">
    <source>
        <dbReference type="Proteomes" id="UP000033035"/>
    </source>
</evidence>
<evidence type="ECO:0000313" key="1">
    <source>
        <dbReference type="EMBL" id="KKB56721.1"/>
    </source>
</evidence>
<dbReference type="STRING" id="1203610.HMPREF1536_02357"/>
<dbReference type="Proteomes" id="UP000033035">
    <property type="component" value="Unassembled WGS sequence"/>
</dbReference>
<sequence length="118" mass="13732">MGISVDWKNIKDGFRTFEELAYTYVQEKYPNSTWKKTGETRDGNKDAVALVFGYQPYPDKEEQWWMEAKYSTESLIISRYKLDATIVSAILNGSVSRIFFVTNIRRIREIQADFGGIK</sequence>
<dbReference type="PATRIC" id="fig|1203610.3.peg.2419"/>
<comment type="caution">
    <text evidence="1">The sequence shown here is derived from an EMBL/GenBank/DDBJ whole genome shotgun (WGS) entry which is preliminary data.</text>
</comment>
<proteinExistence type="predicted"/>
<organism evidence="1 2">
    <name type="scientific">Parabacteroides gordonii MS-1 = DSM 23371</name>
    <dbReference type="NCBI Taxonomy" id="1203610"/>
    <lineage>
        <taxon>Bacteria</taxon>
        <taxon>Pseudomonadati</taxon>
        <taxon>Bacteroidota</taxon>
        <taxon>Bacteroidia</taxon>
        <taxon>Bacteroidales</taxon>
        <taxon>Tannerellaceae</taxon>
        <taxon>Parabacteroides</taxon>
    </lineage>
</organism>
<dbReference type="EMBL" id="AQHW01000014">
    <property type="protein sequence ID" value="KKB56721.1"/>
    <property type="molecule type" value="Genomic_DNA"/>
</dbReference>
<dbReference type="RefSeq" id="WP_028728112.1">
    <property type="nucleotide sequence ID" value="NZ_AUAE01000026.1"/>
</dbReference>
<gene>
    <name evidence="1" type="ORF">HMPREF1536_02357</name>
</gene>
<dbReference type="HOGENOM" id="CLU_2070821_0_0_10"/>
<protein>
    <submittedName>
        <fullName evidence="1">Uncharacterized protein</fullName>
    </submittedName>
</protein>
<reference evidence="1 2" key="1">
    <citation type="submission" date="2013-04" db="EMBL/GenBank/DDBJ databases">
        <title>The Genome Sequence of Parabacteroides gordonii DSM 23371.</title>
        <authorList>
            <consortium name="The Broad Institute Genomics Platform"/>
            <person name="Earl A."/>
            <person name="Ward D."/>
            <person name="Feldgarden M."/>
            <person name="Gevers D."/>
            <person name="Martens E."/>
            <person name="Sakamoto M."/>
            <person name="Benno Y."/>
            <person name="Suzuki N."/>
            <person name="Matsunaga N."/>
            <person name="Koshihara K."/>
            <person name="Seki M."/>
            <person name="Komiya H."/>
            <person name="Walker B."/>
            <person name="Young S."/>
            <person name="Zeng Q."/>
            <person name="Gargeya S."/>
            <person name="Fitzgerald M."/>
            <person name="Haas B."/>
            <person name="Abouelleil A."/>
            <person name="Allen A.W."/>
            <person name="Alvarado L."/>
            <person name="Arachchi H.M."/>
            <person name="Berlin A.M."/>
            <person name="Chapman S.B."/>
            <person name="Gainer-Dewar J."/>
            <person name="Goldberg J."/>
            <person name="Griggs A."/>
            <person name="Gujja S."/>
            <person name="Hansen M."/>
            <person name="Howarth C."/>
            <person name="Imamovic A."/>
            <person name="Ireland A."/>
            <person name="Larimer J."/>
            <person name="McCowan C."/>
            <person name="Murphy C."/>
            <person name="Pearson M."/>
            <person name="Poon T.W."/>
            <person name="Priest M."/>
            <person name="Roberts A."/>
            <person name="Saif S."/>
            <person name="Shea T."/>
            <person name="Sisk P."/>
            <person name="Sykes S."/>
            <person name="Wortman J."/>
            <person name="Nusbaum C."/>
            <person name="Birren B."/>
        </authorList>
    </citation>
    <scope>NUCLEOTIDE SEQUENCE [LARGE SCALE GENOMIC DNA]</scope>
    <source>
        <strain evidence="1 2">MS-1</strain>
    </source>
</reference>
<dbReference type="AlphaFoldDB" id="A0A0F5JFW9"/>
<keyword evidence="2" id="KW-1185">Reference proteome</keyword>
<accession>A0A0F5JFW9</accession>